<evidence type="ECO:0000313" key="3">
    <source>
        <dbReference type="Proteomes" id="UP000182126"/>
    </source>
</evidence>
<feature type="transmembrane region" description="Helical" evidence="1">
    <location>
        <begin position="41"/>
        <end position="59"/>
    </location>
</feature>
<keyword evidence="1" id="KW-0812">Transmembrane</keyword>
<feature type="transmembrane region" description="Helical" evidence="1">
    <location>
        <begin position="6"/>
        <end position="29"/>
    </location>
</feature>
<accession>A0A1H1MC86</accession>
<dbReference type="RefSeq" id="WP_060922090.1">
    <property type="nucleotide sequence ID" value="NZ_LT629770.1"/>
</dbReference>
<sequence>MDLSFFMTYMGALASFLAIGAMVTHLLLSKEILPAGTMLEAAQWTLAVLSLVAAIVSIIDTMVEAVGPAEDAVGPSISGIVLFVVLTVLGMAAIVLAGVAYDAHKRRKMQAE</sequence>
<proteinExistence type="predicted"/>
<dbReference type="GeneID" id="36298372"/>
<feature type="transmembrane region" description="Helical" evidence="1">
    <location>
        <begin position="79"/>
        <end position="101"/>
    </location>
</feature>
<evidence type="ECO:0000313" key="2">
    <source>
        <dbReference type="EMBL" id="SDR83579.1"/>
    </source>
</evidence>
<keyword evidence="1" id="KW-0472">Membrane</keyword>
<protein>
    <submittedName>
        <fullName evidence="2">Uncharacterized protein</fullName>
    </submittedName>
</protein>
<dbReference type="AlphaFoldDB" id="A0A1H1MC86"/>
<organism evidence="2 3">
    <name type="scientific">Microbacterium paraoxydans</name>
    <dbReference type="NCBI Taxonomy" id="199592"/>
    <lineage>
        <taxon>Bacteria</taxon>
        <taxon>Bacillati</taxon>
        <taxon>Actinomycetota</taxon>
        <taxon>Actinomycetes</taxon>
        <taxon>Micrococcales</taxon>
        <taxon>Microbacteriaceae</taxon>
        <taxon>Microbacterium</taxon>
    </lineage>
</organism>
<dbReference type="EMBL" id="LT629770">
    <property type="protein sequence ID" value="SDR83579.1"/>
    <property type="molecule type" value="Genomic_DNA"/>
</dbReference>
<dbReference type="Proteomes" id="UP000182126">
    <property type="component" value="Chromosome I"/>
</dbReference>
<reference evidence="2 3" key="1">
    <citation type="submission" date="2016-10" db="EMBL/GenBank/DDBJ databases">
        <authorList>
            <person name="de Groot N.N."/>
        </authorList>
    </citation>
    <scope>NUCLEOTIDE SEQUENCE [LARGE SCALE GENOMIC DNA]</scope>
    <source>
        <strain evidence="2 3">DSM 15019</strain>
    </source>
</reference>
<name>A0A1H1MC86_9MICO</name>
<gene>
    <name evidence="2" type="ORF">SAMN04489809_0446</name>
</gene>
<evidence type="ECO:0000256" key="1">
    <source>
        <dbReference type="SAM" id="Phobius"/>
    </source>
</evidence>
<keyword evidence="1" id="KW-1133">Transmembrane helix</keyword>